<dbReference type="PANTHER" id="PTHR43806">
    <property type="entry name" value="PEPTIDASE S8"/>
    <property type="match status" value="1"/>
</dbReference>
<evidence type="ECO:0000256" key="3">
    <source>
        <dbReference type="ARBA" id="ARBA00022801"/>
    </source>
</evidence>
<feature type="domain" description="Peptidase S8/S53" evidence="6">
    <location>
        <begin position="216"/>
        <end position="493"/>
    </location>
</feature>
<dbReference type="PROSITE" id="PS00138">
    <property type="entry name" value="SUBTILASE_SER"/>
    <property type="match status" value="1"/>
</dbReference>
<gene>
    <name evidence="8" type="ORF">MNBD_CHLOROFLEXI01-4113</name>
</gene>
<accession>A0A3B0VHN3</accession>
<dbReference type="InterPro" id="IPR036852">
    <property type="entry name" value="Peptidase_S8/S53_dom_sf"/>
</dbReference>
<dbReference type="PANTHER" id="PTHR43806:SF11">
    <property type="entry name" value="CEREVISIN-RELATED"/>
    <property type="match status" value="1"/>
</dbReference>
<evidence type="ECO:0000313" key="8">
    <source>
        <dbReference type="EMBL" id="VAW43045.1"/>
    </source>
</evidence>
<organism evidence="8">
    <name type="scientific">hydrothermal vent metagenome</name>
    <dbReference type="NCBI Taxonomy" id="652676"/>
    <lineage>
        <taxon>unclassified sequences</taxon>
        <taxon>metagenomes</taxon>
        <taxon>ecological metagenomes</taxon>
    </lineage>
</organism>
<dbReference type="PROSITE" id="PS51892">
    <property type="entry name" value="SUBTILASE"/>
    <property type="match status" value="1"/>
</dbReference>
<dbReference type="AlphaFoldDB" id="A0A3B0VHN3"/>
<evidence type="ECO:0000259" key="7">
    <source>
        <dbReference type="Pfam" id="PF01345"/>
    </source>
</evidence>
<dbReference type="InterPro" id="IPR037045">
    <property type="entry name" value="S8pro/Inhibitor_I9_sf"/>
</dbReference>
<evidence type="ECO:0000256" key="2">
    <source>
        <dbReference type="ARBA" id="ARBA00022670"/>
    </source>
</evidence>
<proteinExistence type="inferred from homology"/>
<dbReference type="SUPFAM" id="SSF52743">
    <property type="entry name" value="Subtilisin-like"/>
    <property type="match status" value="1"/>
</dbReference>
<dbReference type="Pfam" id="PF00082">
    <property type="entry name" value="Peptidase_S8"/>
    <property type="match status" value="1"/>
</dbReference>
<dbReference type="GO" id="GO:0006508">
    <property type="term" value="P:proteolysis"/>
    <property type="evidence" value="ECO:0007669"/>
    <property type="project" value="UniProtKB-KW"/>
</dbReference>
<dbReference type="PRINTS" id="PR00723">
    <property type="entry name" value="SUBTILISIN"/>
</dbReference>
<dbReference type="EMBL" id="UOEU01001006">
    <property type="protein sequence ID" value="VAW43045.1"/>
    <property type="molecule type" value="Genomic_DNA"/>
</dbReference>
<dbReference type="Pfam" id="PF01345">
    <property type="entry name" value="DUF11"/>
    <property type="match status" value="1"/>
</dbReference>
<evidence type="ECO:0000256" key="4">
    <source>
        <dbReference type="ARBA" id="ARBA00022825"/>
    </source>
</evidence>
<evidence type="ECO:0000256" key="1">
    <source>
        <dbReference type="ARBA" id="ARBA00011073"/>
    </source>
</evidence>
<dbReference type="Gene3D" id="3.30.70.80">
    <property type="entry name" value="Peptidase S8 propeptide/proteinase inhibitor I9"/>
    <property type="match status" value="1"/>
</dbReference>
<name>A0A3B0VHN3_9ZZZZ</name>
<dbReference type="InterPro" id="IPR023827">
    <property type="entry name" value="Peptidase_S8_Asp-AS"/>
</dbReference>
<keyword evidence="5" id="KW-1133">Transmembrane helix</keyword>
<comment type="similarity">
    <text evidence="1">Belongs to the peptidase S8 family.</text>
</comment>
<protein>
    <recommendedName>
        <fullName evidence="9">Peptidase S8/S53 domain-containing protein</fullName>
    </recommendedName>
</protein>
<evidence type="ECO:0008006" key="9">
    <source>
        <dbReference type="Google" id="ProtNLM"/>
    </source>
</evidence>
<dbReference type="Gene3D" id="3.40.50.200">
    <property type="entry name" value="Peptidase S8/S53 domain"/>
    <property type="match status" value="1"/>
</dbReference>
<dbReference type="InterPro" id="IPR022398">
    <property type="entry name" value="Peptidase_S8_His-AS"/>
</dbReference>
<dbReference type="InterPro" id="IPR000209">
    <property type="entry name" value="Peptidase_S8/S53_dom"/>
</dbReference>
<feature type="domain" description="DUF11" evidence="7">
    <location>
        <begin position="531"/>
        <end position="615"/>
    </location>
</feature>
<dbReference type="InterPro" id="IPR050131">
    <property type="entry name" value="Peptidase_S8_subtilisin-like"/>
</dbReference>
<keyword evidence="4" id="KW-0720">Serine protease</keyword>
<keyword evidence="2" id="KW-0645">Protease</keyword>
<dbReference type="GO" id="GO:0004252">
    <property type="term" value="F:serine-type endopeptidase activity"/>
    <property type="evidence" value="ECO:0007669"/>
    <property type="project" value="InterPro"/>
</dbReference>
<dbReference type="InterPro" id="IPR023828">
    <property type="entry name" value="Peptidase_S8_Ser-AS"/>
</dbReference>
<feature type="transmembrane region" description="Helical" evidence="5">
    <location>
        <begin position="62"/>
        <end position="84"/>
    </location>
</feature>
<keyword evidence="3" id="KW-0378">Hydrolase</keyword>
<dbReference type="PROSITE" id="PS00136">
    <property type="entry name" value="SUBTILASE_ASP"/>
    <property type="match status" value="1"/>
</dbReference>
<feature type="non-terminal residue" evidence="8">
    <location>
        <position position="617"/>
    </location>
</feature>
<dbReference type="InterPro" id="IPR015500">
    <property type="entry name" value="Peptidase_S8_subtilisin-rel"/>
</dbReference>
<evidence type="ECO:0000256" key="5">
    <source>
        <dbReference type="SAM" id="Phobius"/>
    </source>
</evidence>
<sequence length="617" mass="63219">MKLANKRPFVTTLFLRPILLLLTLIGNYTGICKKLNVAAAELVEAKAVCATRLRLRLRQAQATATCIVTLIVLIFAGAGTAVSVQAITPNQAIDGLQQLAAQAEENGSIRVLVQLDLPFRAEGELETDAAVQAQQANIDGLQNMVLEQMADTNTAVIATFKYIPYLALELDAAALETLAALPAVVAIEEDIPVPPALSSSIPVIGADAAWSVGYTGAGQTVAILDTGVDTNHAAFTTGGNRIVAQGCYSTTNASYSATTVCPGGVEEATGAGTGVDCTAVVGPTNSKAQSDCGHGTHVASIAAGDDGGSIVGVAPDANIIAIQIFSLFNSTTYCGGFSNCVLTFTSDQILGLEHVYELRNSYNIASVNMSLGGGQYFATCDSDSRKAAIDNLRAVGIATVIASGNDGYRDSIGAPSCISSAISVGATDDVDNVASFSNIAPFIDLVAPGVSIFAAVPGGAGTKQGTSMATPHVAGAWALFKQAVPTASVDEALAAFQAGAVLVDDNRSGGVETDLARLNINNAINSYVTGLSVAVTASEDYLLPDDLVEFTVQITNNTGSVASQVVLTAPIPQPLSLDAALLSGDAAVVDGQIVWTTGQTLNPGQSLTRTVSFVVKN</sequence>
<dbReference type="InterPro" id="IPR001434">
    <property type="entry name" value="OmcB-like_DUF11"/>
</dbReference>
<reference evidence="8" key="1">
    <citation type="submission" date="2018-06" db="EMBL/GenBank/DDBJ databases">
        <authorList>
            <person name="Zhirakovskaya E."/>
        </authorList>
    </citation>
    <scope>NUCLEOTIDE SEQUENCE</scope>
</reference>
<keyword evidence="5" id="KW-0812">Transmembrane</keyword>
<dbReference type="PROSITE" id="PS00137">
    <property type="entry name" value="SUBTILASE_HIS"/>
    <property type="match status" value="1"/>
</dbReference>
<evidence type="ECO:0000259" key="6">
    <source>
        <dbReference type="Pfam" id="PF00082"/>
    </source>
</evidence>
<keyword evidence="5" id="KW-0472">Membrane</keyword>